<reference evidence="4 5" key="1">
    <citation type="submission" date="2019-08" db="EMBL/GenBank/DDBJ databases">
        <title>100 year-old enigma solved: identification of Planctomyces bekefii, the type genus and species of the phylum Planctomycetes.</title>
        <authorList>
            <person name="Svetlana D.N."/>
            <person name="Overmann J."/>
        </authorList>
    </citation>
    <scope>NUCLEOTIDE SEQUENCE [LARGE SCALE GENOMIC DNA]</scope>
    <source>
        <strain evidence="4">Phe10_nw2017</strain>
    </source>
</reference>
<dbReference type="EMBL" id="SRHE01000048">
    <property type="protein sequence ID" value="TWW11762.1"/>
    <property type="molecule type" value="Genomic_DNA"/>
</dbReference>
<sequence length="465" mass="52474">MSIPDDHDESSAIGWISFSDLLMVGLIVLLLSTANLSNSRVELENRARQAELNLDREIVSNQEKIAKAEEALRIQESLATEIERLNFELSAAKKQEEHYLAEIARLSIVEMDLVDKTRQLTEATAELQRAMELLEEANAELLVARQELNSAQLQLSKAIQKLTESEVRLAEREKELTALKKYIAEAKIPDEKQLTLWRGMEKENASLKEQIGKLMGELELARKESMRLLTVVSDLETELKKQRADQIGAEVREQGFRQELLGIRTRNSGYGRVVFVVDCSGSMVRSSNSSDESRWDYVQTVIRNWLLLLPFQEVQLILFNNDVDVHPLPGEFISLKKTAESRRLDIQPLLTALKNTVPNQGTNTSLALRTAYEAENVDAIFLFTDGQPMLKAEVDTTSEDFRTLQNEVLDLIVREKQRGNAPPINVIGLGDYFSNRLAGPEQKHLPFGVFLTRIAQLSGGTFLGR</sequence>
<evidence type="ECO:0000259" key="3">
    <source>
        <dbReference type="PROSITE" id="PS50234"/>
    </source>
</evidence>
<feature type="transmembrane region" description="Helical" evidence="2">
    <location>
        <begin position="12"/>
        <end position="31"/>
    </location>
</feature>
<dbReference type="InterPro" id="IPR002035">
    <property type="entry name" value="VWF_A"/>
</dbReference>
<evidence type="ECO:0000256" key="2">
    <source>
        <dbReference type="SAM" id="Phobius"/>
    </source>
</evidence>
<keyword evidence="1" id="KW-0175">Coiled coil</keyword>
<keyword evidence="2" id="KW-0812">Transmembrane</keyword>
<dbReference type="PROSITE" id="PS50234">
    <property type="entry name" value="VWFA"/>
    <property type="match status" value="1"/>
</dbReference>
<dbReference type="SUPFAM" id="SSF53300">
    <property type="entry name" value="vWA-like"/>
    <property type="match status" value="1"/>
</dbReference>
<dbReference type="CDD" id="cd00198">
    <property type="entry name" value="vWFA"/>
    <property type="match status" value="1"/>
</dbReference>
<evidence type="ECO:0000313" key="5">
    <source>
        <dbReference type="Proteomes" id="UP000321083"/>
    </source>
</evidence>
<protein>
    <recommendedName>
        <fullName evidence="3">VWFA domain-containing protein</fullName>
    </recommendedName>
</protein>
<gene>
    <name evidence="4" type="ORF">E3A20_04230</name>
</gene>
<proteinExistence type="predicted"/>
<name>A0A5C6MCG7_9PLAN</name>
<feature type="coiled-coil region" evidence="1">
    <location>
        <begin position="33"/>
        <end position="175"/>
    </location>
</feature>
<evidence type="ECO:0000256" key="1">
    <source>
        <dbReference type="SAM" id="Coils"/>
    </source>
</evidence>
<comment type="caution">
    <text evidence="4">The sequence shown here is derived from an EMBL/GenBank/DDBJ whole genome shotgun (WGS) entry which is preliminary data.</text>
</comment>
<keyword evidence="5" id="KW-1185">Reference proteome</keyword>
<accession>A0A5C6MCG7</accession>
<dbReference type="Proteomes" id="UP000321083">
    <property type="component" value="Unassembled WGS sequence"/>
</dbReference>
<dbReference type="InterPro" id="IPR036465">
    <property type="entry name" value="vWFA_dom_sf"/>
</dbReference>
<keyword evidence="2" id="KW-1133">Transmembrane helix</keyword>
<dbReference type="AlphaFoldDB" id="A0A5C6MCG7"/>
<dbReference type="SMART" id="SM00327">
    <property type="entry name" value="VWA"/>
    <property type="match status" value="1"/>
</dbReference>
<reference evidence="4 5" key="2">
    <citation type="submission" date="2019-08" db="EMBL/GenBank/DDBJ databases">
        <authorList>
            <person name="Henke P."/>
        </authorList>
    </citation>
    <scope>NUCLEOTIDE SEQUENCE [LARGE SCALE GENOMIC DNA]</scope>
    <source>
        <strain evidence="4">Phe10_nw2017</strain>
    </source>
</reference>
<dbReference type="Gene3D" id="3.40.50.410">
    <property type="entry name" value="von Willebrand factor, type A domain"/>
    <property type="match status" value="1"/>
</dbReference>
<keyword evidence="2" id="KW-0472">Membrane</keyword>
<evidence type="ECO:0000313" key="4">
    <source>
        <dbReference type="EMBL" id="TWW11762.1"/>
    </source>
</evidence>
<organism evidence="4 5">
    <name type="scientific">Planctomyces bekefii</name>
    <dbReference type="NCBI Taxonomy" id="1653850"/>
    <lineage>
        <taxon>Bacteria</taxon>
        <taxon>Pseudomonadati</taxon>
        <taxon>Planctomycetota</taxon>
        <taxon>Planctomycetia</taxon>
        <taxon>Planctomycetales</taxon>
        <taxon>Planctomycetaceae</taxon>
        <taxon>Planctomyces</taxon>
    </lineage>
</organism>
<feature type="domain" description="VWFA" evidence="3">
    <location>
        <begin position="272"/>
        <end position="465"/>
    </location>
</feature>
<dbReference type="Pfam" id="PF13519">
    <property type="entry name" value="VWA_2"/>
    <property type="match status" value="1"/>
</dbReference>